<dbReference type="Proteomes" id="UP000320338">
    <property type="component" value="Unassembled WGS sequence"/>
</dbReference>
<dbReference type="OrthoDB" id="3692019at2"/>
<dbReference type="RefSeq" id="WP_141282866.1">
    <property type="nucleotide sequence ID" value="NZ_BAAARZ010000086.1"/>
</dbReference>
<name>A0A4Y3WXD5_9PSEU</name>
<accession>A0A4Y3WXD5</accession>
<organism evidence="1 2">
    <name type="scientific">Pseudonocardia hydrocarbonoxydans</name>
    <dbReference type="NCBI Taxonomy" id="76726"/>
    <lineage>
        <taxon>Bacteria</taxon>
        <taxon>Bacillati</taxon>
        <taxon>Actinomycetota</taxon>
        <taxon>Actinomycetes</taxon>
        <taxon>Pseudonocardiales</taxon>
        <taxon>Pseudonocardiaceae</taxon>
        <taxon>Pseudonocardia</taxon>
    </lineage>
</organism>
<evidence type="ECO:0000313" key="1">
    <source>
        <dbReference type="EMBL" id="GEC22931.1"/>
    </source>
</evidence>
<sequence length="144" mass="15851">MDSALLAAIIAAAVALLAAITSAVATMRVGAIRKGLQVQIAIPRVDAYRALWDLTRPGSVGEPLDGAARRRLDAQMFEWYYTNGNGIFLSNQSRDLLQETQRALARPGEDWSKIADLLGQVRTSLRNDVGVFGTDDIRRRRRQA</sequence>
<gene>
    <name evidence="1" type="ORF">PHY01_52140</name>
</gene>
<comment type="caution">
    <text evidence="1">The sequence shown here is derived from an EMBL/GenBank/DDBJ whole genome shotgun (WGS) entry which is preliminary data.</text>
</comment>
<keyword evidence="2" id="KW-1185">Reference proteome</keyword>
<proteinExistence type="predicted"/>
<reference evidence="1 2" key="1">
    <citation type="submission" date="2019-06" db="EMBL/GenBank/DDBJ databases">
        <title>Whole genome shotgun sequence of Pseudonocardia hydrocarbonoxydans NBRC 14498.</title>
        <authorList>
            <person name="Hosoyama A."/>
            <person name="Uohara A."/>
            <person name="Ohji S."/>
            <person name="Ichikawa N."/>
        </authorList>
    </citation>
    <scope>NUCLEOTIDE SEQUENCE [LARGE SCALE GENOMIC DNA]</scope>
    <source>
        <strain evidence="1 2">NBRC 14498</strain>
    </source>
</reference>
<dbReference type="AlphaFoldDB" id="A0A4Y3WXD5"/>
<dbReference type="EMBL" id="BJNG01000069">
    <property type="protein sequence ID" value="GEC22931.1"/>
    <property type="molecule type" value="Genomic_DNA"/>
</dbReference>
<evidence type="ECO:0000313" key="2">
    <source>
        <dbReference type="Proteomes" id="UP000320338"/>
    </source>
</evidence>
<protein>
    <submittedName>
        <fullName evidence="1">Uncharacterized protein</fullName>
    </submittedName>
</protein>